<dbReference type="InterPro" id="IPR023385">
    <property type="entry name" value="YopX-like_C"/>
</dbReference>
<protein>
    <submittedName>
        <fullName evidence="1">Uncharacterized protein</fullName>
    </submittedName>
</protein>
<sequence>MNMAKKQNSFSSTKRDRNGENVPAIAGVEINEIRMYSIEGKMYLPETDLPKLEYRLKAKNFIAERFTGMTDSYGIPIFEGDVIYQEYWLENMKLDMWHFVCWDEKLGCFIARCCNQDGVAEYDDPYDRNGYAPMLREWVEEKTVIGNIHCHNTSKDGCTITDFYKYASPSPYSGIVADREICMSIKKEYPDEFNKSIFVWSYSPFKSQWSIQLRKKEFPPHYIIFPAPTADEIISKLPHDWYGVDEASFAENNWLKPGIVTSETRFELQIEKNSFNEISCMYAMDNGHGISAFSEMAPDTQKLSTGLLGAWFFMMRNRKIS</sequence>
<evidence type="ECO:0000313" key="2">
    <source>
        <dbReference type="Proteomes" id="UP000435649"/>
    </source>
</evidence>
<accession>A0A844GB68</accession>
<dbReference type="EMBL" id="VUNS01000043">
    <property type="protein sequence ID" value="MST99618.1"/>
    <property type="molecule type" value="Genomic_DNA"/>
</dbReference>
<comment type="caution">
    <text evidence="1">The sequence shown here is derived from an EMBL/GenBank/DDBJ whole genome shotgun (WGS) entry which is preliminary data.</text>
</comment>
<dbReference type="RefSeq" id="WP_154420790.1">
    <property type="nucleotide sequence ID" value="NZ_VUNS01000043.1"/>
</dbReference>
<dbReference type="SUPFAM" id="SSF159006">
    <property type="entry name" value="YopX-like"/>
    <property type="match status" value="1"/>
</dbReference>
<dbReference type="Gene3D" id="2.30.30.290">
    <property type="entry name" value="YopX-like domains"/>
    <property type="match status" value="1"/>
</dbReference>
<keyword evidence="2" id="KW-1185">Reference proteome</keyword>
<gene>
    <name evidence="1" type="ORF">FYJ85_21550</name>
</gene>
<evidence type="ECO:0000313" key="1">
    <source>
        <dbReference type="EMBL" id="MST99618.1"/>
    </source>
</evidence>
<name>A0A844GB68_9BACT</name>
<dbReference type="AlphaFoldDB" id="A0A844GB68"/>
<organism evidence="1 2">
    <name type="scientific">Victivallis lenta</name>
    <dbReference type="NCBI Taxonomy" id="2606640"/>
    <lineage>
        <taxon>Bacteria</taxon>
        <taxon>Pseudomonadati</taxon>
        <taxon>Lentisphaerota</taxon>
        <taxon>Lentisphaeria</taxon>
        <taxon>Victivallales</taxon>
        <taxon>Victivallaceae</taxon>
        <taxon>Victivallis</taxon>
    </lineage>
</organism>
<reference evidence="1 2" key="1">
    <citation type="submission" date="2019-08" db="EMBL/GenBank/DDBJ databases">
        <title>In-depth cultivation of the pig gut microbiome towards novel bacterial diversity and tailored functional studies.</title>
        <authorList>
            <person name="Wylensek D."/>
            <person name="Hitch T.C.A."/>
            <person name="Clavel T."/>
        </authorList>
    </citation>
    <scope>NUCLEOTIDE SEQUENCE [LARGE SCALE GENOMIC DNA]</scope>
    <source>
        <strain evidence="1 2">BBE-744-WT-12</strain>
    </source>
</reference>
<proteinExistence type="predicted"/>
<dbReference type="Proteomes" id="UP000435649">
    <property type="component" value="Unassembled WGS sequence"/>
</dbReference>